<feature type="compositionally biased region" description="Polar residues" evidence="1">
    <location>
        <begin position="46"/>
        <end position="69"/>
    </location>
</feature>
<feature type="chain" id="PRO_5012709428" description="Secreted protein" evidence="2">
    <location>
        <begin position="21"/>
        <end position="137"/>
    </location>
</feature>
<evidence type="ECO:0000256" key="1">
    <source>
        <dbReference type="SAM" id="MobiDB-lite"/>
    </source>
</evidence>
<keyword evidence="4" id="KW-1185">Reference proteome</keyword>
<dbReference type="EMBL" id="MNPL01000543">
    <property type="protein sequence ID" value="OQR79929.1"/>
    <property type="molecule type" value="Genomic_DNA"/>
</dbReference>
<gene>
    <name evidence="3" type="ORF">BIW11_02479</name>
</gene>
<accession>A0A1V9Y2G9</accession>
<feature type="signal peptide" evidence="2">
    <location>
        <begin position="1"/>
        <end position="20"/>
    </location>
</feature>
<dbReference type="Proteomes" id="UP000192247">
    <property type="component" value="Unassembled WGS sequence"/>
</dbReference>
<feature type="compositionally biased region" description="Polar residues" evidence="1">
    <location>
        <begin position="92"/>
        <end position="101"/>
    </location>
</feature>
<evidence type="ECO:0008006" key="5">
    <source>
        <dbReference type="Google" id="ProtNLM"/>
    </source>
</evidence>
<feature type="region of interest" description="Disordered" evidence="1">
    <location>
        <begin position="32"/>
        <end position="109"/>
    </location>
</feature>
<sequence>MNAFTLLLHVVAILQRCGSAGWLQQRQLNPNGFAQSPLSPPPCSSQHHQATSTTITPSHIGTVPNNSFPTLPPRGSNPRPLEELRLAGLTTARPSSSTTINGEGYRGKSRPTAVMTATKCDRSSIFISWLRRVAGLC</sequence>
<name>A0A1V9Y2G9_9ACAR</name>
<evidence type="ECO:0000313" key="4">
    <source>
        <dbReference type="Proteomes" id="UP000192247"/>
    </source>
</evidence>
<evidence type="ECO:0000256" key="2">
    <source>
        <dbReference type="SAM" id="SignalP"/>
    </source>
</evidence>
<organism evidence="3 4">
    <name type="scientific">Tropilaelaps mercedesae</name>
    <dbReference type="NCBI Taxonomy" id="418985"/>
    <lineage>
        <taxon>Eukaryota</taxon>
        <taxon>Metazoa</taxon>
        <taxon>Ecdysozoa</taxon>
        <taxon>Arthropoda</taxon>
        <taxon>Chelicerata</taxon>
        <taxon>Arachnida</taxon>
        <taxon>Acari</taxon>
        <taxon>Parasitiformes</taxon>
        <taxon>Mesostigmata</taxon>
        <taxon>Gamasina</taxon>
        <taxon>Dermanyssoidea</taxon>
        <taxon>Laelapidae</taxon>
        <taxon>Tropilaelaps</taxon>
    </lineage>
</organism>
<reference evidence="3 4" key="1">
    <citation type="journal article" date="2017" name="Gigascience">
        <title>Draft genome of the honey bee ectoparasitic mite, Tropilaelaps mercedesae, is shaped by the parasitic life history.</title>
        <authorList>
            <person name="Dong X."/>
            <person name="Armstrong S.D."/>
            <person name="Xia D."/>
            <person name="Makepeace B.L."/>
            <person name="Darby A.C."/>
            <person name="Kadowaki T."/>
        </authorList>
    </citation>
    <scope>NUCLEOTIDE SEQUENCE [LARGE SCALE GENOMIC DNA]</scope>
    <source>
        <strain evidence="3">Wuxi-XJTLU</strain>
    </source>
</reference>
<dbReference type="InParanoid" id="A0A1V9Y2G9"/>
<keyword evidence="2" id="KW-0732">Signal</keyword>
<proteinExistence type="predicted"/>
<evidence type="ECO:0000313" key="3">
    <source>
        <dbReference type="EMBL" id="OQR79929.1"/>
    </source>
</evidence>
<dbReference type="AlphaFoldDB" id="A0A1V9Y2G9"/>
<protein>
    <recommendedName>
        <fullName evidence="5">Secreted protein</fullName>
    </recommendedName>
</protein>
<comment type="caution">
    <text evidence="3">The sequence shown here is derived from an EMBL/GenBank/DDBJ whole genome shotgun (WGS) entry which is preliminary data.</text>
</comment>